<sequence length="343" mass="40460">MTRKNKSQIKQKGSNKRGKPFRELNDGEAENFIRKFHNQYLKRIKFYGIKDKNLRRFSWVENKKVNIFLIEVYYDSLNDKIMIFLAVPSNKNKVYFKSFIEETTNPEFSKLVNPQKQLDWLIMHDLISQELKSRAILSSVELVPQDLNNFIRSPLDTFAKDWVDNEYETTLKSETTPVISFPTSNQRFFIDRYHFNDMLETINQNNEGEQFTDEFNQCLFAYEHEKWFICAAGLGSCIEHLMLIIILNYAQKGYTKMLKGLGKDPTAKDYIFAFRKDPINISTRQERFFNSVFGLRNSIDHHNTGKTQRNMCDLLLDQISDIYNDYYKSSITITPKASQSKKI</sequence>
<organism evidence="3 4">
    <name type="scientific">Lactobacillus gasseri</name>
    <dbReference type="NCBI Taxonomy" id="1596"/>
    <lineage>
        <taxon>Bacteria</taxon>
        <taxon>Bacillati</taxon>
        <taxon>Bacillota</taxon>
        <taxon>Bacilli</taxon>
        <taxon>Lactobacillales</taxon>
        <taxon>Lactobacillaceae</taxon>
        <taxon>Lactobacillus</taxon>
    </lineage>
</organism>
<keyword evidence="2" id="KW-0812">Transmembrane</keyword>
<keyword evidence="2" id="KW-0472">Membrane</keyword>
<evidence type="ECO:0000313" key="4">
    <source>
        <dbReference type="Proteomes" id="UP000663932"/>
    </source>
</evidence>
<evidence type="ECO:0000256" key="2">
    <source>
        <dbReference type="SAM" id="Phobius"/>
    </source>
</evidence>
<feature type="transmembrane region" description="Helical" evidence="2">
    <location>
        <begin position="226"/>
        <end position="250"/>
    </location>
</feature>
<gene>
    <name evidence="3" type="ORF">J3E67_000639</name>
</gene>
<name>A0A8A4UWW6_LACGS</name>
<feature type="compositionally biased region" description="Basic residues" evidence="1">
    <location>
        <begin position="1"/>
        <end position="19"/>
    </location>
</feature>
<evidence type="ECO:0000313" key="3">
    <source>
        <dbReference type="EMBL" id="QTD66310.1"/>
    </source>
</evidence>
<keyword evidence="2" id="KW-1133">Transmembrane helix</keyword>
<feature type="region of interest" description="Disordered" evidence="1">
    <location>
        <begin position="1"/>
        <end position="23"/>
    </location>
</feature>
<accession>A0A8A4UWW6</accession>
<dbReference type="Proteomes" id="UP000663932">
    <property type="component" value="Chromosome"/>
</dbReference>
<protein>
    <submittedName>
        <fullName evidence="3">Uncharacterized protein</fullName>
    </submittedName>
</protein>
<dbReference type="EMBL" id="CP071801">
    <property type="protein sequence ID" value="QTD66310.1"/>
    <property type="molecule type" value="Genomic_DNA"/>
</dbReference>
<reference evidence="3" key="1">
    <citation type="submission" date="2021-03" db="EMBL/GenBank/DDBJ databases">
        <title>Whole genome sequence of Lactobacillus gasseri HL75.</title>
        <authorList>
            <person name="Kim J.-M."/>
            <person name="Chung S.H."/>
            <person name="Kim J.-S."/>
        </authorList>
    </citation>
    <scope>NUCLEOTIDE SEQUENCE</scope>
    <source>
        <strain evidence="3">HL75</strain>
    </source>
</reference>
<proteinExistence type="predicted"/>
<dbReference type="AlphaFoldDB" id="A0A8A4UWW6"/>
<evidence type="ECO:0000256" key="1">
    <source>
        <dbReference type="SAM" id="MobiDB-lite"/>
    </source>
</evidence>